<dbReference type="SUPFAM" id="SSF55804">
    <property type="entry name" value="Phoshotransferase/anion transport protein"/>
    <property type="match status" value="1"/>
</dbReference>
<dbReference type="PATRIC" id="fig|1276246.3.peg.907"/>
<dbReference type="PANTHER" id="PTHR47738">
    <property type="entry name" value="PTS SYSTEM FRUCTOSE-LIKE EIIA COMPONENT-RELATED"/>
    <property type="match status" value="1"/>
</dbReference>
<dbReference type="PROSITE" id="PS51094">
    <property type="entry name" value="PTS_EIIA_TYPE_2"/>
    <property type="match status" value="1"/>
</dbReference>
<dbReference type="eggNOG" id="COG1762">
    <property type="taxonomic scope" value="Bacteria"/>
</dbReference>
<dbReference type="NCBIfam" id="TIGR00848">
    <property type="entry name" value="fruA"/>
    <property type="match status" value="1"/>
</dbReference>
<dbReference type="GO" id="GO:0008982">
    <property type="term" value="F:protein-N(PI)-phosphohistidine-sugar phosphotransferase activity"/>
    <property type="evidence" value="ECO:0007669"/>
    <property type="project" value="InterPro"/>
</dbReference>
<keyword evidence="2" id="KW-0597">Phosphoprotein</keyword>
<dbReference type="GO" id="GO:0030295">
    <property type="term" value="F:protein kinase activator activity"/>
    <property type="evidence" value="ECO:0007669"/>
    <property type="project" value="TreeGrafter"/>
</dbReference>
<dbReference type="STRING" id="1276246.SCULI_v1c09120"/>
<dbReference type="AlphaFoldDB" id="W6A8C9"/>
<dbReference type="Pfam" id="PF00359">
    <property type="entry name" value="PTS_EIIA_2"/>
    <property type="match status" value="1"/>
</dbReference>
<feature type="domain" description="PTS EIIA type-2" evidence="6">
    <location>
        <begin position="5"/>
        <end position="150"/>
    </location>
</feature>
<dbReference type="GO" id="GO:0009401">
    <property type="term" value="P:phosphoenolpyruvate-dependent sugar phosphotransferase system"/>
    <property type="evidence" value="ECO:0007669"/>
    <property type="project" value="UniProtKB-KW"/>
</dbReference>
<keyword evidence="5" id="KW-0598">Phosphotransferase system</keyword>
<dbReference type="InterPro" id="IPR002178">
    <property type="entry name" value="PTS_EIIA_type-2_dom"/>
</dbReference>
<evidence type="ECO:0000256" key="4">
    <source>
        <dbReference type="ARBA" id="ARBA00022679"/>
    </source>
</evidence>
<evidence type="ECO:0000313" key="7">
    <source>
        <dbReference type="EMBL" id="AHI53252.1"/>
    </source>
</evidence>
<evidence type="ECO:0000259" key="6">
    <source>
        <dbReference type="PROSITE" id="PS51094"/>
    </source>
</evidence>
<dbReference type="CDD" id="cd00211">
    <property type="entry name" value="PTS_IIA_fru"/>
    <property type="match status" value="1"/>
</dbReference>
<dbReference type="EMBL" id="CP006681">
    <property type="protein sequence ID" value="AHI53252.1"/>
    <property type="molecule type" value="Genomic_DNA"/>
</dbReference>
<keyword evidence="4" id="KW-0808">Transferase</keyword>
<proteinExistence type="predicted"/>
<dbReference type="InterPro" id="IPR016152">
    <property type="entry name" value="PTrfase/Anion_transptr"/>
</dbReference>
<reference evidence="7 8" key="1">
    <citation type="journal article" date="2014" name="Genome Biol. Evol.">
        <title>Molecular evolution of the substrate utilization strategies and putative virulence factors in mosquito-associated Spiroplasma species.</title>
        <authorList>
            <person name="Chang T.H."/>
            <person name="Lo W.S."/>
            <person name="Ku C."/>
            <person name="Chen L.L."/>
            <person name="Kuo C.H."/>
        </authorList>
    </citation>
    <scope>NUCLEOTIDE SEQUENCE [LARGE SCALE GENOMIC DNA]</scope>
    <source>
        <strain evidence="7">AES-1</strain>
    </source>
</reference>
<keyword evidence="3" id="KW-0762">Sugar transport</keyword>
<evidence type="ECO:0000256" key="3">
    <source>
        <dbReference type="ARBA" id="ARBA00022597"/>
    </source>
</evidence>
<dbReference type="InterPro" id="IPR051541">
    <property type="entry name" value="PTS_SugarTrans_NitroReg"/>
</dbReference>
<evidence type="ECO:0000256" key="2">
    <source>
        <dbReference type="ARBA" id="ARBA00022553"/>
    </source>
</evidence>
<protein>
    <submittedName>
        <fullName evidence="7">PTS system fructose-specific IIA component</fullName>
    </submittedName>
</protein>
<evidence type="ECO:0000256" key="1">
    <source>
        <dbReference type="ARBA" id="ARBA00022448"/>
    </source>
</evidence>
<dbReference type="GO" id="GO:0016020">
    <property type="term" value="C:membrane"/>
    <property type="evidence" value="ECO:0007669"/>
    <property type="project" value="InterPro"/>
</dbReference>
<evidence type="ECO:0000313" key="8">
    <source>
        <dbReference type="Proteomes" id="UP000019267"/>
    </source>
</evidence>
<evidence type="ECO:0000256" key="5">
    <source>
        <dbReference type="ARBA" id="ARBA00022683"/>
    </source>
</evidence>
<accession>W6A8C9</accession>
<dbReference type="HOGENOM" id="CLU_072531_5_1_14"/>
<dbReference type="Proteomes" id="UP000019267">
    <property type="component" value="Chromosome"/>
</dbReference>
<organism evidence="7 8">
    <name type="scientific">Spiroplasma culicicola AES-1</name>
    <dbReference type="NCBI Taxonomy" id="1276246"/>
    <lineage>
        <taxon>Bacteria</taxon>
        <taxon>Bacillati</taxon>
        <taxon>Mycoplasmatota</taxon>
        <taxon>Mollicutes</taxon>
        <taxon>Entomoplasmatales</taxon>
        <taxon>Spiroplasmataceae</taxon>
        <taxon>Spiroplasma</taxon>
    </lineage>
</organism>
<sequence>MIDKSIFNINSIIIDTDFSTQEQVFSHLSKYFVKNSYCTNYEEIKVGFFEREKEGSTAFTDGIGIPHSKVNSIIQPGIYVIKNKNGINWDSLDGKETNFFIALAIPNLDSNTLHLKMLSSVARKLVDKEFKKNILNAKTKEEIFELLSLIEII</sequence>
<keyword evidence="1" id="KW-0813">Transport</keyword>
<keyword evidence="8" id="KW-1185">Reference proteome</keyword>
<dbReference type="Gene3D" id="3.40.930.10">
    <property type="entry name" value="Mannitol-specific EII, Chain A"/>
    <property type="match status" value="1"/>
</dbReference>
<name>W6A8C9_9MOLU</name>
<dbReference type="OrthoDB" id="9782569at2"/>
<dbReference type="InterPro" id="IPR004715">
    <property type="entry name" value="PTS_IIA_fruc"/>
</dbReference>
<dbReference type="PANTHER" id="PTHR47738:SF1">
    <property type="entry name" value="NITROGEN REGULATORY PROTEIN"/>
    <property type="match status" value="1"/>
</dbReference>
<dbReference type="RefSeq" id="WP_025363475.1">
    <property type="nucleotide sequence ID" value="NZ_CP006681.1"/>
</dbReference>
<dbReference type="KEGG" id="scq:SCULI_v1c09120"/>
<gene>
    <name evidence="7" type="primary">fruB</name>
    <name evidence="7" type="ORF">SCULI_v1c09120</name>
</gene>